<proteinExistence type="predicted"/>
<accession>A0A9P4X991</accession>
<reference evidence="1 2" key="1">
    <citation type="submission" date="2018-06" db="EMBL/GenBank/DDBJ databases">
        <title>Genome analysis of cellulolytic fungus Trichoderma lentiforme CFAM-422.</title>
        <authorList>
            <person name="Steindorff A.S."/>
            <person name="Formighieri E.F."/>
            <person name="Midorikawa G.E.O."/>
            <person name="Tamietti M.S."/>
            <person name="Ramos E.Z."/>
            <person name="Silva A.S."/>
            <person name="Bon E.P.S."/>
            <person name="Mendes T.D."/>
            <person name="Damaso M.C.T."/>
            <person name="Favaro L.C.L."/>
        </authorList>
    </citation>
    <scope>NUCLEOTIDE SEQUENCE [LARGE SCALE GENOMIC DNA]</scope>
    <source>
        <strain evidence="1 2">CFAM-422</strain>
    </source>
</reference>
<name>A0A9P4X991_9HYPO</name>
<dbReference type="Proteomes" id="UP000801864">
    <property type="component" value="Unassembled WGS sequence"/>
</dbReference>
<dbReference type="EMBL" id="QLNT01000018">
    <property type="protein sequence ID" value="KAF3065629.1"/>
    <property type="molecule type" value="Genomic_DNA"/>
</dbReference>
<gene>
    <name evidence="1" type="ORF">CFAM422_009682</name>
</gene>
<dbReference type="AlphaFoldDB" id="A0A9P4X991"/>
<sequence>MQPHDGLSLDQFNEYNGLRYRAADGKQPEFLAAYYVTDMAHLETETYLTLRTTRSPRGAAAIGQVFLRLGHVEKSPLFMPVEKLTYGEAEGLVPCCSEVLLLPTSGIQMCASRLHGHILEVLTATRPEHRPDKHALLCQCGIQHRGCGCDTKYLHVCADNITITASQLPLSLQREVAARQTLAFEEMMVLHPSW</sequence>
<organism evidence="1 2">
    <name type="scientific">Trichoderma lentiforme</name>
    <dbReference type="NCBI Taxonomy" id="1567552"/>
    <lineage>
        <taxon>Eukaryota</taxon>
        <taxon>Fungi</taxon>
        <taxon>Dikarya</taxon>
        <taxon>Ascomycota</taxon>
        <taxon>Pezizomycotina</taxon>
        <taxon>Sordariomycetes</taxon>
        <taxon>Hypocreomycetidae</taxon>
        <taxon>Hypocreales</taxon>
        <taxon>Hypocreaceae</taxon>
        <taxon>Trichoderma</taxon>
    </lineage>
</organism>
<protein>
    <submittedName>
        <fullName evidence="1">Uncharacterized protein</fullName>
    </submittedName>
</protein>
<evidence type="ECO:0000313" key="1">
    <source>
        <dbReference type="EMBL" id="KAF3065629.1"/>
    </source>
</evidence>
<comment type="caution">
    <text evidence="1">The sequence shown here is derived from an EMBL/GenBank/DDBJ whole genome shotgun (WGS) entry which is preliminary data.</text>
</comment>
<keyword evidence="2" id="KW-1185">Reference proteome</keyword>
<evidence type="ECO:0000313" key="2">
    <source>
        <dbReference type="Proteomes" id="UP000801864"/>
    </source>
</evidence>